<dbReference type="InterPro" id="IPR008160">
    <property type="entry name" value="Collagen"/>
</dbReference>
<comment type="caution">
    <text evidence="3">The sequence shown here is derived from an EMBL/GenBank/DDBJ whole genome shotgun (WGS) entry which is preliminary data.</text>
</comment>
<feature type="region of interest" description="Disordered" evidence="1">
    <location>
        <begin position="88"/>
        <end position="180"/>
    </location>
</feature>
<dbReference type="SUPFAM" id="SSF101999">
    <property type="entry name" value="Trimeric adhesin"/>
    <property type="match status" value="1"/>
</dbReference>
<evidence type="ECO:0000313" key="4">
    <source>
        <dbReference type="Proteomes" id="UP001624684"/>
    </source>
</evidence>
<dbReference type="PANTHER" id="PTHR24637:SF428">
    <property type="entry name" value="SCAVENGER RECEPTOR CLASS A MEMBER 3"/>
    <property type="match status" value="1"/>
</dbReference>
<dbReference type="Gene3D" id="3.90.1780.10">
    <property type="entry name" value="Trimeric adhesin"/>
    <property type="match status" value="1"/>
</dbReference>
<dbReference type="EMBL" id="JBJJXE010000061">
    <property type="protein sequence ID" value="MFL1733196.1"/>
    <property type="molecule type" value="Genomic_DNA"/>
</dbReference>
<evidence type="ECO:0000259" key="2">
    <source>
        <dbReference type="Pfam" id="PF18669"/>
    </source>
</evidence>
<dbReference type="PANTHER" id="PTHR24637">
    <property type="entry name" value="COLLAGEN"/>
    <property type="match status" value="1"/>
</dbReference>
<feature type="compositionally biased region" description="Basic and acidic residues" evidence="1">
    <location>
        <begin position="91"/>
        <end position="106"/>
    </location>
</feature>
<gene>
    <name evidence="3" type="ORF">ACJHVH_09470</name>
</gene>
<reference evidence="3 4" key="1">
    <citation type="submission" date="2024-11" db="EMBL/GenBank/DDBJ databases">
        <title>First Report of Moraxella oculi in Brazil in an Infectious Bovine Keratoconjunctivitis Outbreak.</title>
        <authorList>
            <person name="Carvalho C.V."/>
            <person name="Domingues R."/>
            <person name="Coutinho C."/>
            <person name="Honorio N.T.B.S."/>
            <person name="Faza D.R.L.R."/>
            <person name="Carvalho W.A."/>
            <person name="Machado A.B.F."/>
            <person name="Martins M.F."/>
            <person name="Gaspar E.B."/>
        </authorList>
    </citation>
    <scope>NUCLEOTIDE SEQUENCE [LARGE SCALE GENOMIC DNA]</scope>
    <source>
        <strain evidence="3 4">2117LE</strain>
    </source>
</reference>
<accession>A0ABW8U7W9</accession>
<feature type="domain" description="Trimeric autotransporter adhesin Trp ring" evidence="2">
    <location>
        <begin position="42"/>
        <end position="73"/>
    </location>
</feature>
<proteinExistence type="predicted"/>
<dbReference type="Proteomes" id="UP001624684">
    <property type="component" value="Unassembled WGS sequence"/>
</dbReference>
<keyword evidence="4" id="KW-1185">Reference proteome</keyword>
<feature type="non-terminal residue" evidence="3">
    <location>
        <position position="180"/>
    </location>
</feature>
<dbReference type="Pfam" id="PF18669">
    <property type="entry name" value="Trp_ring"/>
    <property type="match status" value="1"/>
</dbReference>
<protein>
    <recommendedName>
        <fullName evidence="2">Trimeric autotransporter adhesin Trp ring domain-containing protein</fullName>
    </recommendedName>
</protein>
<dbReference type="Pfam" id="PF01391">
    <property type="entry name" value="Collagen"/>
    <property type="match status" value="1"/>
</dbReference>
<dbReference type="InterPro" id="IPR040482">
    <property type="entry name" value="Trp_ring"/>
</dbReference>
<evidence type="ECO:0000256" key="1">
    <source>
        <dbReference type="SAM" id="MobiDB-lite"/>
    </source>
</evidence>
<name>A0ABW8U7W9_9GAMM</name>
<organism evidence="3 4">
    <name type="scientific">Moraxella oculi</name>
    <dbReference type="NCBI Taxonomy" id="2940516"/>
    <lineage>
        <taxon>Bacteria</taxon>
        <taxon>Pseudomonadati</taxon>
        <taxon>Pseudomonadota</taxon>
        <taxon>Gammaproteobacteria</taxon>
        <taxon>Moraxellales</taxon>
        <taxon>Moraxellaceae</taxon>
        <taxon>Moraxella</taxon>
    </lineage>
</organism>
<sequence length="180" mass="17902">GAGLITAQSTDAINGSQLYHIIDTGGWKLQANNQPVGDGEGLVKWGDTVNFVGEQGITVTGQNDSGTRKVTIKGTEITKQDTDNGYKLIIKKPDGRTEELEIRNGRDGAPGAKGDRGENGAPGERGEQGPPGPAGAVGPAGPRGPAGPMGPPGPQGEQGPEGPPGQGGGVGVPGPKGDAG</sequence>
<dbReference type="InterPro" id="IPR037174">
    <property type="entry name" value="Trimeric_adhesin"/>
</dbReference>
<feature type="non-terminal residue" evidence="3">
    <location>
        <position position="1"/>
    </location>
</feature>
<feature type="compositionally biased region" description="Gly residues" evidence="1">
    <location>
        <begin position="164"/>
        <end position="174"/>
    </location>
</feature>
<evidence type="ECO:0000313" key="3">
    <source>
        <dbReference type="EMBL" id="MFL1733196.1"/>
    </source>
</evidence>